<protein>
    <submittedName>
        <fullName evidence="1">DUF433 domain-containing protein</fullName>
    </submittedName>
</protein>
<dbReference type="InterPro" id="IPR007367">
    <property type="entry name" value="DUF433"/>
</dbReference>
<dbReference type="PANTHER" id="PTHR34849">
    <property type="entry name" value="SSL5025 PROTEIN"/>
    <property type="match status" value="1"/>
</dbReference>
<dbReference type="SUPFAM" id="SSF46689">
    <property type="entry name" value="Homeodomain-like"/>
    <property type="match status" value="1"/>
</dbReference>
<evidence type="ECO:0000313" key="2">
    <source>
        <dbReference type="Proteomes" id="UP001268256"/>
    </source>
</evidence>
<dbReference type="EMBL" id="JAVMIP010000006">
    <property type="protein sequence ID" value="MDS3860834.1"/>
    <property type="molecule type" value="Genomic_DNA"/>
</dbReference>
<dbReference type="InterPro" id="IPR036388">
    <property type="entry name" value="WH-like_DNA-bd_sf"/>
</dbReference>
<proteinExistence type="predicted"/>
<evidence type="ECO:0000313" key="1">
    <source>
        <dbReference type="EMBL" id="MDS3860834.1"/>
    </source>
</evidence>
<comment type="caution">
    <text evidence="1">The sequence shown here is derived from an EMBL/GenBank/DDBJ whole genome shotgun (WGS) entry which is preliminary data.</text>
</comment>
<accession>A0AAE4JYC0</accession>
<keyword evidence="2" id="KW-1185">Reference proteome</keyword>
<sequence>MERIKVDSQIHFGKPCIAGTRITVLNILELLNEGVPFAEIIQDYYPDLEVEDIQACLRYAIALVASEEIHLASA</sequence>
<reference evidence="2" key="1">
    <citation type="submission" date="2023-07" db="EMBL/GenBank/DDBJ databases">
        <authorList>
            <person name="Luz R."/>
            <person name="Cordeiro R."/>
            <person name="Fonseca A."/>
            <person name="Goncalves V."/>
        </authorList>
    </citation>
    <scope>NUCLEOTIDE SEQUENCE [LARGE SCALE GENOMIC DNA]</scope>
    <source>
        <strain evidence="2">BACA0444</strain>
    </source>
</reference>
<dbReference type="InterPro" id="IPR009057">
    <property type="entry name" value="Homeodomain-like_sf"/>
</dbReference>
<organism evidence="1 2">
    <name type="scientific">Pseudocalidococcus azoricus BACA0444</name>
    <dbReference type="NCBI Taxonomy" id="2918990"/>
    <lineage>
        <taxon>Bacteria</taxon>
        <taxon>Bacillati</taxon>
        <taxon>Cyanobacteriota</taxon>
        <taxon>Cyanophyceae</taxon>
        <taxon>Acaryochloridales</taxon>
        <taxon>Thermosynechococcaceae</taxon>
        <taxon>Pseudocalidococcus</taxon>
        <taxon>Pseudocalidococcus azoricus</taxon>
    </lineage>
</organism>
<dbReference type="AlphaFoldDB" id="A0AAE4JYC0"/>
<dbReference type="Proteomes" id="UP001268256">
    <property type="component" value="Unassembled WGS sequence"/>
</dbReference>
<dbReference type="Pfam" id="PF04255">
    <property type="entry name" value="DUF433"/>
    <property type="match status" value="1"/>
</dbReference>
<dbReference type="Gene3D" id="1.10.10.10">
    <property type="entry name" value="Winged helix-like DNA-binding domain superfamily/Winged helix DNA-binding domain"/>
    <property type="match status" value="1"/>
</dbReference>
<name>A0AAE4JYC0_9CYAN</name>
<gene>
    <name evidence="1" type="ORF">RIF25_08405</name>
</gene>
<dbReference type="RefSeq" id="WP_322878096.1">
    <property type="nucleotide sequence ID" value="NZ_JAVMIP010000006.1"/>
</dbReference>
<dbReference type="PANTHER" id="PTHR34849:SF3">
    <property type="entry name" value="SSR2962 PROTEIN"/>
    <property type="match status" value="1"/>
</dbReference>